<dbReference type="AlphaFoldDB" id="A0A2W7MFZ0"/>
<dbReference type="InterPro" id="IPR011008">
    <property type="entry name" value="Dimeric_a/b-barrel"/>
</dbReference>
<dbReference type="Gene3D" id="3.30.70.100">
    <property type="match status" value="1"/>
</dbReference>
<sequence>MYIYMTSGTPEYMKRIKSKYPNEQMYLLHGIGNSLLFHETLGKTAFQVPRKFEVLETYGTFAEKGYFVLQHIPISDEGSPLFESKYTNLSTTVEKEPGCIALRVLKPIKSDTYIILTEWSGPNSFEVWEKSVAFDFTKIADYQKIFNSAPYVTKYKTQEEEEEADDY</sequence>
<dbReference type="PANTHER" id="PTHR34474">
    <property type="entry name" value="SIGNAL TRANSDUCTION PROTEIN TRAP"/>
    <property type="match status" value="1"/>
</dbReference>
<dbReference type="GO" id="GO:0004497">
    <property type="term" value="F:monooxygenase activity"/>
    <property type="evidence" value="ECO:0007669"/>
    <property type="project" value="UniProtKB-KW"/>
</dbReference>
<evidence type="ECO:0000259" key="1">
    <source>
        <dbReference type="PROSITE" id="PS51725"/>
    </source>
</evidence>
<evidence type="ECO:0000313" key="3">
    <source>
        <dbReference type="Proteomes" id="UP000248646"/>
    </source>
</evidence>
<keyword evidence="2" id="KW-0560">Oxidoreductase</keyword>
<evidence type="ECO:0000313" key="2">
    <source>
        <dbReference type="EMBL" id="PZX04940.1"/>
    </source>
</evidence>
<protein>
    <submittedName>
        <fullName evidence="2">Antibiotic biosynthesis monooxygenase</fullName>
    </submittedName>
</protein>
<feature type="domain" description="ABM" evidence="1">
    <location>
        <begin position="66"/>
        <end position="155"/>
    </location>
</feature>
<keyword evidence="3" id="KW-1185">Reference proteome</keyword>
<comment type="caution">
    <text evidence="2">The sequence shown here is derived from an EMBL/GenBank/DDBJ whole genome shotgun (WGS) entry which is preliminary data.</text>
</comment>
<name>A0A2W7MFZ0_9BACI</name>
<keyword evidence="2" id="KW-0503">Monooxygenase</keyword>
<organism evidence="2 3">
    <name type="scientific">Psychrobacillus insolitus</name>
    <dbReference type="NCBI Taxonomy" id="1461"/>
    <lineage>
        <taxon>Bacteria</taxon>
        <taxon>Bacillati</taxon>
        <taxon>Bacillota</taxon>
        <taxon>Bacilli</taxon>
        <taxon>Bacillales</taxon>
        <taxon>Bacillaceae</taxon>
        <taxon>Psychrobacillus</taxon>
    </lineage>
</organism>
<dbReference type="PROSITE" id="PS51725">
    <property type="entry name" value="ABM"/>
    <property type="match status" value="1"/>
</dbReference>
<accession>A0A2W7MFZ0</accession>
<dbReference type="Pfam" id="PF03992">
    <property type="entry name" value="ABM"/>
    <property type="match status" value="1"/>
</dbReference>
<dbReference type="InterPro" id="IPR050404">
    <property type="entry name" value="Heme-degrading_MO"/>
</dbReference>
<gene>
    <name evidence="2" type="ORF">C7437_103191</name>
</gene>
<dbReference type="PANTHER" id="PTHR34474:SF2">
    <property type="entry name" value="SIGNAL TRANSDUCTION PROTEIN TRAP"/>
    <property type="match status" value="1"/>
</dbReference>
<reference evidence="2 3" key="1">
    <citation type="submission" date="2018-06" db="EMBL/GenBank/DDBJ databases">
        <title>Genomic Encyclopedia of Type Strains, Phase IV (KMG-IV): sequencing the most valuable type-strain genomes for metagenomic binning, comparative biology and taxonomic classification.</title>
        <authorList>
            <person name="Goeker M."/>
        </authorList>
    </citation>
    <scope>NUCLEOTIDE SEQUENCE [LARGE SCALE GENOMIC DNA]</scope>
    <source>
        <strain evidence="2 3">DSM 5</strain>
    </source>
</reference>
<dbReference type="InterPro" id="IPR007138">
    <property type="entry name" value="ABM_dom"/>
</dbReference>
<dbReference type="SUPFAM" id="SSF54909">
    <property type="entry name" value="Dimeric alpha+beta barrel"/>
    <property type="match status" value="1"/>
</dbReference>
<dbReference type="RefSeq" id="WP_111439586.1">
    <property type="nucleotide sequence ID" value="NZ_QKZI01000003.1"/>
</dbReference>
<dbReference type="EMBL" id="QKZI01000003">
    <property type="protein sequence ID" value="PZX04940.1"/>
    <property type="molecule type" value="Genomic_DNA"/>
</dbReference>
<proteinExistence type="predicted"/>
<dbReference type="OrthoDB" id="2352283at2"/>
<dbReference type="Proteomes" id="UP000248646">
    <property type="component" value="Unassembled WGS sequence"/>
</dbReference>